<dbReference type="AlphaFoldDB" id="A0A645EI68"/>
<dbReference type="EMBL" id="VSSQ01047171">
    <property type="protein sequence ID" value="MPN01146.1"/>
    <property type="molecule type" value="Genomic_DNA"/>
</dbReference>
<protein>
    <submittedName>
        <fullName evidence="2">Uncharacterized protein</fullName>
    </submittedName>
</protein>
<name>A0A645EI68_9ZZZZ</name>
<comment type="caution">
    <text evidence="2">The sequence shown here is derived from an EMBL/GenBank/DDBJ whole genome shotgun (WGS) entry which is preliminary data.</text>
</comment>
<evidence type="ECO:0000256" key="1">
    <source>
        <dbReference type="SAM" id="Coils"/>
    </source>
</evidence>
<keyword evidence="1" id="KW-0175">Coiled coil</keyword>
<feature type="coiled-coil region" evidence="1">
    <location>
        <begin position="129"/>
        <end position="159"/>
    </location>
</feature>
<gene>
    <name evidence="2" type="ORF">SDC9_148349</name>
</gene>
<evidence type="ECO:0000313" key="2">
    <source>
        <dbReference type="EMBL" id="MPN01146.1"/>
    </source>
</evidence>
<accession>A0A645EI68</accession>
<proteinExistence type="predicted"/>
<sequence length="189" mass="22027">MGLFDFFRQKEQTQDTNLETKNALPEINEADFIDNSEPSERESASYSVEFGSKLPIDIIYGFLKEDYENKAYHDALTSPDRSYKDTNISIIKSNLEVKFKQVILKYEDMFRDIEFHIQSRGQAGLTDIVDLLKSKKQTYEKHLEELKKMKQDLDNEELYMIGIFKSYEVGFTRGLASLSLHNLKIDNTL</sequence>
<organism evidence="2">
    <name type="scientific">bioreactor metagenome</name>
    <dbReference type="NCBI Taxonomy" id="1076179"/>
    <lineage>
        <taxon>unclassified sequences</taxon>
        <taxon>metagenomes</taxon>
        <taxon>ecological metagenomes</taxon>
    </lineage>
</organism>
<reference evidence="2" key="1">
    <citation type="submission" date="2019-08" db="EMBL/GenBank/DDBJ databases">
        <authorList>
            <person name="Kucharzyk K."/>
            <person name="Murdoch R.W."/>
            <person name="Higgins S."/>
            <person name="Loffler F."/>
        </authorList>
    </citation>
    <scope>NUCLEOTIDE SEQUENCE</scope>
</reference>